<name>A0A2R4MC97_9HYPH</name>
<dbReference type="Gene3D" id="3.40.50.2300">
    <property type="match status" value="2"/>
</dbReference>
<keyword evidence="2" id="KW-1185">Reference proteome</keyword>
<evidence type="ECO:0000313" key="2">
    <source>
        <dbReference type="Proteomes" id="UP000258927"/>
    </source>
</evidence>
<organism evidence="1 2">
    <name type="scientific">Maritalea myrionectae</name>
    <dbReference type="NCBI Taxonomy" id="454601"/>
    <lineage>
        <taxon>Bacteria</taxon>
        <taxon>Pseudomonadati</taxon>
        <taxon>Pseudomonadota</taxon>
        <taxon>Alphaproteobacteria</taxon>
        <taxon>Hyphomicrobiales</taxon>
        <taxon>Devosiaceae</taxon>
        <taxon>Maritalea</taxon>
    </lineage>
</organism>
<dbReference type="InterPro" id="IPR036390">
    <property type="entry name" value="WH_DNA-bd_sf"/>
</dbReference>
<evidence type="ECO:0000313" key="1">
    <source>
        <dbReference type="EMBL" id="AVX03499.1"/>
    </source>
</evidence>
<dbReference type="KEGG" id="mmyr:MXMO3_00968"/>
<dbReference type="InterPro" id="IPR036388">
    <property type="entry name" value="WH-like_DNA-bd_sf"/>
</dbReference>
<dbReference type="InterPro" id="IPR028082">
    <property type="entry name" value="Peripla_BP_I"/>
</dbReference>
<sequence>MSRTQSTKTEIAKWLEMQIEALGPGGRLPPIREIMRQFNTAQRVVQAVVQEFVQDGRLISRSGLGIVVADASAEAEDHWDGDFLVLHRSSESAIASNLLRELARRFRARGISMLQIGYEDEAQALQVLERMGRFKACLIQGHFQPLSIEFLSALKTHAAHIISDGVYVSGIDVDAVGTDWREAVSLAFSQLKERGHERIGFLTSGHSARTIAMARREFEILRRFATEPDKCPLIAIDALPGDYTADKVFDALAPYEVAKSELDITALITWGVVEGIVLDLALTRLGLRAGEDLSVIMLGSVDFQSEHLKRFDVVGNSDHAKIDTFENIILARIQGEARAPQSHYLEIETIKNGSVAQK</sequence>
<gene>
    <name evidence="1" type="ORF">MXMO3_00968</name>
</gene>
<dbReference type="EMBL" id="CP021330">
    <property type="protein sequence ID" value="AVX03499.1"/>
    <property type="molecule type" value="Genomic_DNA"/>
</dbReference>
<dbReference type="SUPFAM" id="SSF53822">
    <property type="entry name" value="Periplasmic binding protein-like I"/>
    <property type="match status" value="1"/>
</dbReference>
<dbReference type="SUPFAM" id="SSF46785">
    <property type="entry name" value="Winged helix' DNA-binding domain"/>
    <property type="match status" value="1"/>
</dbReference>
<dbReference type="AlphaFoldDB" id="A0A2R4MC97"/>
<proteinExistence type="predicted"/>
<dbReference type="RefSeq" id="WP_117395130.1">
    <property type="nucleotide sequence ID" value="NZ_CP021330.1"/>
</dbReference>
<accession>A0A2R4MC97</accession>
<protein>
    <submittedName>
        <fullName evidence="1">Uncharacterized protein</fullName>
    </submittedName>
</protein>
<reference evidence="1 2" key="1">
    <citation type="submission" date="2017-05" db="EMBL/GenBank/DDBJ databases">
        <title>Genome Analysis of Maritalea myrionectae HL2708#5.</title>
        <authorList>
            <consortium name="Cotde Inc.-PKNU"/>
            <person name="Jang D."/>
            <person name="Oh H.-M."/>
        </authorList>
    </citation>
    <scope>NUCLEOTIDE SEQUENCE [LARGE SCALE GENOMIC DNA]</scope>
    <source>
        <strain evidence="1 2">HL2708#5</strain>
    </source>
</reference>
<dbReference type="Proteomes" id="UP000258927">
    <property type="component" value="Chromosome"/>
</dbReference>
<dbReference type="STRING" id="1122213.GCA_000423365_01827"/>
<dbReference type="Gene3D" id="1.10.10.10">
    <property type="entry name" value="Winged helix-like DNA-binding domain superfamily/Winged helix DNA-binding domain"/>
    <property type="match status" value="1"/>
</dbReference>